<evidence type="ECO:0000313" key="2">
    <source>
        <dbReference type="EMBL" id="KAG5558999.1"/>
    </source>
</evidence>
<accession>A0AAV6L469</accession>
<gene>
    <name evidence="2" type="ORF">RHGRI_008813</name>
</gene>
<name>A0AAV6L469_9ERIC</name>
<feature type="region of interest" description="Disordered" evidence="1">
    <location>
        <begin position="389"/>
        <end position="416"/>
    </location>
</feature>
<feature type="region of interest" description="Disordered" evidence="1">
    <location>
        <begin position="53"/>
        <end position="115"/>
    </location>
</feature>
<feature type="compositionally biased region" description="Low complexity" evidence="1">
    <location>
        <begin position="66"/>
        <end position="75"/>
    </location>
</feature>
<feature type="compositionally biased region" description="Basic and acidic residues" evidence="1">
    <location>
        <begin position="462"/>
        <end position="471"/>
    </location>
</feature>
<proteinExistence type="predicted"/>
<dbReference type="PANTHER" id="PTHR33621">
    <property type="entry name" value="ASPARTIC/GLUTAMIC ACID-RICH PROTEIN"/>
    <property type="match status" value="1"/>
</dbReference>
<evidence type="ECO:0000313" key="3">
    <source>
        <dbReference type="Proteomes" id="UP000823749"/>
    </source>
</evidence>
<keyword evidence="3" id="KW-1185">Reference proteome</keyword>
<organism evidence="2 3">
    <name type="scientific">Rhododendron griersonianum</name>
    <dbReference type="NCBI Taxonomy" id="479676"/>
    <lineage>
        <taxon>Eukaryota</taxon>
        <taxon>Viridiplantae</taxon>
        <taxon>Streptophyta</taxon>
        <taxon>Embryophyta</taxon>
        <taxon>Tracheophyta</taxon>
        <taxon>Spermatophyta</taxon>
        <taxon>Magnoliopsida</taxon>
        <taxon>eudicotyledons</taxon>
        <taxon>Gunneridae</taxon>
        <taxon>Pentapetalae</taxon>
        <taxon>asterids</taxon>
        <taxon>Ericales</taxon>
        <taxon>Ericaceae</taxon>
        <taxon>Ericoideae</taxon>
        <taxon>Rhodoreae</taxon>
        <taxon>Rhododendron</taxon>
    </lineage>
</organism>
<feature type="compositionally biased region" description="Basic and acidic residues" evidence="1">
    <location>
        <begin position="654"/>
        <end position="664"/>
    </location>
</feature>
<evidence type="ECO:0000256" key="1">
    <source>
        <dbReference type="SAM" id="MobiDB-lite"/>
    </source>
</evidence>
<feature type="compositionally biased region" description="Acidic residues" evidence="1">
    <location>
        <begin position="238"/>
        <end position="247"/>
    </location>
</feature>
<dbReference type="AlphaFoldDB" id="A0AAV6L469"/>
<feature type="compositionally biased region" description="Basic and acidic residues" evidence="1">
    <location>
        <begin position="515"/>
        <end position="527"/>
    </location>
</feature>
<feature type="compositionally biased region" description="Basic and acidic residues" evidence="1">
    <location>
        <begin position="275"/>
        <end position="292"/>
    </location>
</feature>
<feature type="region of interest" description="Disordered" evidence="1">
    <location>
        <begin position="462"/>
        <end position="481"/>
    </location>
</feature>
<feature type="compositionally biased region" description="Basic and acidic residues" evidence="1">
    <location>
        <begin position="186"/>
        <end position="219"/>
    </location>
</feature>
<feature type="region of interest" description="Disordered" evidence="1">
    <location>
        <begin position="589"/>
        <end position="666"/>
    </location>
</feature>
<dbReference type="EMBL" id="JACTNZ010000003">
    <property type="protein sequence ID" value="KAG5558999.1"/>
    <property type="molecule type" value="Genomic_DNA"/>
</dbReference>
<feature type="region of interest" description="Disordered" evidence="1">
    <location>
        <begin position="515"/>
        <end position="543"/>
    </location>
</feature>
<reference evidence="2" key="1">
    <citation type="submission" date="2020-08" db="EMBL/GenBank/DDBJ databases">
        <title>Plant Genome Project.</title>
        <authorList>
            <person name="Zhang R.-G."/>
        </authorList>
    </citation>
    <scope>NUCLEOTIDE SEQUENCE</scope>
    <source>
        <strain evidence="2">WSP0</strain>
        <tissue evidence="2">Leaf</tissue>
    </source>
</reference>
<protein>
    <submittedName>
        <fullName evidence="2">Uncharacterized protein</fullName>
    </submittedName>
</protein>
<dbReference type="Proteomes" id="UP000823749">
    <property type="component" value="Chromosome 3"/>
</dbReference>
<feature type="region of interest" description="Disordered" evidence="1">
    <location>
        <begin position="162"/>
        <end position="296"/>
    </location>
</feature>
<sequence length="997" mass="109886">MDFHSLKRRDLQALCKKNKIPANITNVAMADALAALDIVQGIEEILNPSSVESPEKTVKASPCVPRTGSRTTTSRKSIKEEAASVQISTRARRGTRKATAEEGTPGNQKEEVSVQKMYSRRSTRLLEKQMMELNLNDEERIEPIDFGGSYKEMANEMEGNVKKHSDDLGGVLEDQGLNQETISDDLPMKNDDLEDLLDKKSDDLSENGRELEQPSKVLDESDIVLVSEERAVGLTPEMGEDVDDEVSDANKDQKEDDDGVGSEGYAESDILSGENLDKSRELKDEVTEKEGSDDSGYVATAECLVSENAERVFNAEKDLGSKDSADIVEPVDDVVSEDSGQMELGTLTLSVCAAAEDQKQHIELQNQVIIMFDIMSVKDTEVQGMGEFLNPSSVESPEKTVKASPCVPRTGGRTTTRRKPINEEAESVQISTRARRGTRKAIAEEGENAKIDVALSLRKMETPGNQKEEVSVQKMYSRRSTRLSEKKMMELNLNDDERMEPIDFGVSDKEMANEMKVSGKEDSDDFGRVSGIQGLNQETKTDDFLKNDDLEDLTVEKSDDLSENARELEQPFEVLDEAGIVLVSEESTFKFTPEGGEDVDELDDANKDQNADDGVGSERCAESDLLSGENLEDEAPEKEAECLVPEDGEPGFNAEKDLGLKDSDDIMDPVDDLVSGDSGQVEFDTLNLSVSAAAEDQKQDIELQNQAIIESDVMMSAKDPEDEFDYAEYSFGSNQLRKNEEEVTQVTPKGGESDQLVIESGNKIEATAIELSNAIDCPPVTDSQMSSCSVICESDVRDQVTPQDVADPSTFSFPSDKTSSAELPVDMPFSTLAVDPLPEQMSSSLLQSNSDRAICPASVKSSGKTPTTSRKISILLDENKENIDNSVRKLDLTKEKGKKEDSLNDKSLRQLTRMLKENIDNSERKLDLTKEMGKKEDSLNDKSMRQLTKMLKEKLQITSKNNIHEDKDIIAKVGRARPALQSLSENRLAASEPGHEI</sequence>
<comment type="caution">
    <text evidence="2">The sequence shown here is derived from an EMBL/GenBank/DDBJ whole genome shotgun (WGS) entry which is preliminary data.</text>
</comment>
<dbReference type="PANTHER" id="PTHR33621:SF2">
    <property type="entry name" value="RIBOSOMAL L1 DOMAIN-CONTAINING PROTEIN"/>
    <property type="match status" value="1"/>
</dbReference>